<gene>
    <name evidence="2" type="ordered locus">CAP2UW1_3536</name>
</gene>
<keyword evidence="2" id="KW-0808">Transferase</keyword>
<sequence length="272" mass="28831">MSALEAPYSVDDIEARVLAAIRVAGFDPDRCLAPVELAALGHFRPGGLRASRVPRDLANIRAEDRILAIGAGLADPARMLAPFPGCQVACIDLSSDYGVSALLLKRVTGLEERIEVRVSSALDTPFAGKSFDVVWMQNAARTSGTRGSSMRKSTASSSRGGRFAFQETVASETAATCFPLPWATGPAGNSLVCAGEMRTVLAQSGFPAVCFADLGEKLLPPANKWNSGRCRAGGSESVGVFVDNLARKAASAKRRLREGEIRLVFRAVFSVK</sequence>
<dbReference type="eggNOG" id="COG2226">
    <property type="taxonomic scope" value="Bacteria"/>
</dbReference>
<evidence type="ECO:0000259" key="1">
    <source>
        <dbReference type="Pfam" id="PF08241"/>
    </source>
</evidence>
<dbReference type="GO" id="GO:0008757">
    <property type="term" value="F:S-adenosylmethionine-dependent methyltransferase activity"/>
    <property type="evidence" value="ECO:0007669"/>
    <property type="project" value="InterPro"/>
</dbReference>
<reference evidence="2" key="1">
    <citation type="submission" date="2009-08" db="EMBL/GenBank/DDBJ databases">
        <authorList>
            <consortium name="US DOE Joint Genome Institute"/>
            <person name="Lucas S."/>
            <person name="Copeland A."/>
            <person name="Lapidus A."/>
            <person name="Glavina del Rio T."/>
            <person name="Dalin E."/>
            <person name="Tice H."/>
            <person name="Bruce D."/>
            <person name="Barry K."/>
            <person name="Pitluck S."/>
            <person name="Lowry S."/>
            <person name="Larimer F."/>
            <person name="Land M."/>
            <person name="Hauser L."/>
            <person name="Kyrpides N."/>
            <person name="Ivanova N."/>
            <person name="McMahon K.D."/>
            <person name="Hugenholtz P."/>
        </authorList>
    </citation>
    <scope>NUCLEOTIDE SEQUENCE</scope>
    <source>
        <strain evidence="2">UW-1</strain>
    </source>
</reference>
<proteinExistence type="predicted"/>
<dbReference type="CDD" id="cd02440">
    <property type="entry name" value="AdoMet_MTases"/>
    <property type="match status" value="1"/>
</dbReference>
<dbReference type="Gene3D" id="3.40.50.150">
    <property type="entry name" value="Vaccinia Virus protein VP39"/>
    <property type="match status" value="1"/>
</dbReference>
<evidence type="ECO:0000313" key="2">
    <source>
        <dbReference type="EMBL" id="ACV36793.1"/>
    </source>
</evidence>
<protein>
    <submittedName>
        <fullName evidence="2">Methyltransferase type 11</fullName>
    </submittedName>
</protein>
<dbReference type="STRING" id="522306.CAP2UW1_3536"/>
<organism evidence="2">
    <name type="scientific">Accumulibacter regalis</name>
    <dbReference type="NCBI Taxonomy" id="522306"/>
    <lineage>
        <taxon>Bacteria</taxon>
        <taxon>Pseudomonadati</taxon>
        <taxon>Pseudomonadota</taxon>
        <taxon>Betaproteobacteria</taxon>
        <taxon>Candidatus Accumulibacter</taxon>
    </lineage>
</organism>
<feature type="domain" description="Methyltransferase type 11" evidence="1">
    <location>
        <begin position="67"/>
        <end position="163"/>
    </location>
</feature>
<dbReference type="SUPFAM" id="SSF53335">
    <property type="entry name" value="S-adenosyl-L-methionine-dependent methyltransferases"/>
    <property type="match status" value="1"/>
</dbReference>
<dbReference type="InterPro" id="IPR029063">
    <property type="entry name" value="SAM-dependent_MTases_sf"/>
</dbReference>
<reference evidence="2" key="2">
    <citation type="submission" date="2009-09" db="EMBL/GenBank/DDBJ databases">
        <title>Complete sequence of chromosome of Candidatus Accumulibacter phosphatis clade IIA str. UW-1.</title>
        <authorList>
            <consortium name="US DOE Joint Genome Institute"/>
            <person name="Martin H.G."/>
            <person name="Ivanova N."/>
            <person name="Kunin V."/>
            <person name="Warnecke F."/>
            <person name="Barry K."/>
            <person name="He S."/>
            <person name="Salamov A."/>
            <person name="Szeto E."/>
            <person name="Dalin E."/>
            <person name="Pangilinan J.L."/>
            <person name="Lapidus A."/>
            <person name="Lowry S."/>
            <person name="Kyrpides N.C."/>
            <person name="McMahon K.D."/>
            <person name="Hugenholtz P."/>
        </authorList>
    </citation>
    <scope>NUCLEOTIDE SEQUENCE [LARGE SCALE GENOMIC DNA]</scope>
    <source>
        <strain evidence="2">UW-1</strain>
    </source>
</reference>
<dbReference type="KEGG" id="app:CAP2UW1_3536"/>
<dbReference type="InterPro" id="IPR013216">
    <property type="entry name" value="Methyltransf_11"/>
</dbReference>
<dbReference type="EMBL" id="CP001715">
    <property type="protein sequence ID" value="ACV36793.1"/>
    <property type="molecule type" value="Genomic_DNA"/>
</dbReference>
<dbReference type="AlphaFoldDB" id="C7RJV2"/>
<keyword evidence="2" id="KW-0489">Methyltransferase</keyword>
<dbReference type="GO" id="GO:0032259">
    <property type="term" value="P:methylation"/>
    <property type="evidence" value="ECO:0007669"/>
    <property type="project" value="UniProtKB-KW"/>
</dbReference>
<accession>C7RJV2</accession>
<dbReference type="Pfam" id="PF08241">
    <property type="entry name" value="Methyltransf_11"/>
    <property type="match status" value="1"/>
</dbReference>
<dbReference type="HOGENOM" id="CLU_056366_0_0_4"/>
<name>C7RJV2_ACCRE</name>